<comment type="catalytic activity">
    <reaction evidence="8">
        <text>L-seryl-[protein] + ATP = O-phospho-L-seryl-[protein] + ADP + H(+)</text>
        <dbReference type="Rhea" id="RHEA:17989"/>
        <dbReference type="Rhea" id="RHEA-COMP:9863"/>
        <dbReference type="Rhea" id="RHEA-COMP:11604"/>
        <dbReference type="ChEBI" id="CHEBI:15378"/>
        <dbReference type="ChEBI" id="CHEBI:29999"/>
        <dbReference type="ChEBI" id="CHEBI:30616"/>
        <dbReference type="ChEBI" id="CHEBI:83421"/>
        <dbReference type="ChEBI" id="CHEBI:456216"/>
        <dbReference type="EC" id="2.7.11.1"/>
    </reaction>
</comment>
<dbReference type="PANTHER" id="PTHR43671:SF98">
    <property type="entry name" value="SERINE_THREONINE-PROTEIN KINASE NEK11"/>
    <property type="match status" value="1"/>
</dbReference>
<evidence type="ECO:0000256" key="1">
    <source>
        <dbReference type="ARBA" id="ARBA00012513"/>
    </source>
</evidence>
<reference evidence="11 12" key="1">
    <citation type="submission" date="2014-02" db="EMBL/GenBank/DDBJ databases">
        <title>The small core and large imbalanced accessory genome model reveals a collaborative survival strategy of Sorangium cellulosum strains in nature.</title>
        <authorList>
            <person name="Han K."/>
            <person name="Peng R."/>
            <person name="Blom J."/>
            <person name="Li Y.-Z."/>
        </authorList>
    </citation>
    <scope>NUCLEOTIDE SEQUENCE [LARGE SCALE GENOMIC DNA]</scope>
    <source>
        <strain evidence="11 12">So0011-07</strain>
    </source>
</reference>
<dbReference type="PROSITE" id="PS50011">
    <property type="entry name" value="PROTEIN_KINASE_DOM"/>
    <property type="match status" value="1"/>
</dbReference>
<dbReference type="AlphaFoldDB" id="A0A150SMS6"/>
<evidence type="ECO:0000256" key="8">
    <source>
        <dbReference type="ARBA" id="ARBA00048679"/>
    </source>
</evidence>
<keyword evidence="2" id="KW-0723">Serine/threonine-protein kinase</keyword>
<comment type="caution">
    <text evidence="11">The sequence shown here is derived from an EMBL/GenBank/DDBJ whole genome shotgun (WGS) entry which is preliminary data.</text>
</comment>
<accession>A0A150SMS6</accession>
<keyword evidence="4" id="KW-0547">Nucleotide-binding</keyword>
<evidence type="ECO:0000259" key="10">
    <source>
        <dbReference type="PROSITE" id="PS50011"/>
    </source>
</evidence>
<dbReference type="EMBL" id="JEMB01000790">
    <property type="protein sequence ID" value="KYF93742.1"/>
    <property type="molecule type" value="Genomic_DNA"/>
</dbReference>
<feature type="domain" description="Protein kinase" evidence="10">
    <location>
        <begin position="8"/>
        <end position="260"/>
    </location>
</feature>
<protein>
    <recommendedName>
        <fullName evidence="1">non-specific serine/threonine protein kinase</fullName>
        <ecNumber evidence="1">2.7.11.1</ecNumber>
    </recommendedName>
</protein>
<sequence>MVEPGTVWEGHRILGEVHDGIVRTFLARQLGDEGATVWLHLREGQTMDRAAFASELKRLQDVSRAVPQIEPVLYGDAGGLSAWVACRRSDGISIKDATRGADLGATALRMVIEVACSIQRCHALGWCHGALGPDRVFITSKRDYSISQFGLVRLFRIEPHEAAREPLVAPPELLSGDRVGPRADVYGLGNLLYELVCRRSLDAGQLGTLGAQRNRPVIPIEIPRAVAAVIETALEEDPRRRYRNVDHFITVLEGLVDAWVTLDRGPSSGEGHASVAGAVPSTLRSSHLEGPHSPARVTEEPDVRSEDTSVASLLNDDDPPLPEIPSLDVPSRTAPASQERMLPPPPSLVREPGRALMMAPSNPADTPRRRLASRIAASVAAIAALCAGALCLLRPAEVVLRAEKLATTLVERGSPLCEQQRAPPPTSTPITLEETDSRPRAVLSPRLGVAARAGLHRPYCEFGDVSCGPALY</sequence>
<name>A0A150SMS6_SORCE</name>
<organism evidence="11 12">
    <name type="scientific">Sorangium cellulosum</name>
    <name type="common">Polyangium cellulosum</name>
    <dbReference type="NCBI Taxonomy" id="56"/>
    <lineage>
        <taxon>Bacteria</taxon>
        <taxon>Pseudomonadati</taxon>
        <taxon>Myxococcota</taxon>
        <taxon>Polyangia</taxon>
        <taxon>Polyangiales</taxon>
        <taxon>Polyangiaceae</taxon>
        <taxon>Sorangium</taxon>
    </lineage>
</organism>
<evidence type="ECO:0000256" key="3">
    <source>
        <dbReference type="ARBA" id="ARBA00022679"/>
    </source>
</evidence>
<dbReference type="Pfam" id="PF00069">
    <property type="entry name" value="Pkinase"/>
    <property type="match status" value="1"/>
</dbReference>
<dbReference type="GO" id="GO:0005524">
    <property type="term" value="F:ATP binding"/>
    <property type="evidence" value="ECO:0007669"/>
    <property type="project" value="UniProtKB-KW"/>
</dbReference>
<dbReference type="EC" id="2.7.11.1" evidence="1"/>
<dbReference type="InterPro" id="IPR000719">
    <property type="entry name" value="Prot_kinase_dom"/>
</dbReference>
<proteinExistence type="predicted"/>
<dbReference type="SUPFAM" id="SSF56112">
    <property type="entry name" value="Protein kinase-like (PK-like)"/>
    <property type="match status" value="1"/>
</dbReference>
<dbReference type="Gene3D" id="1.10.510.10">
    <property type="entry name" value="Transferase(Phosphotransferase) domain 1"/>
    <property type="match status" value="1"/>
</dbReference>
<evidence type="ECO:0000256" key="9">
    <source>
        <dbReference type="SAM" id="MobiDB-lite"/>
    </source>
</evidence>
<evidence type="ECO:0000313" key="12">
    <source>
        <dbReference type="Proteomes" id="UP000075635"/>
    </source>
</evidence>
<evidence type="ECO:0000256" key="5">
    <source>
        <dbReference type="ARBA" id="ARBA00022777"/>
    </source>
</evidence>
<evidence type="ECO:0000256" key="2">
    <source>
        <dbReference type="ARBA" id="ARBA00022527"/>
    </source>
</evidence>
<dbReference type="InterPro" id="IPR050660">
    <property type="entry name" value="NEK_Ser/Thr_kinase"/>
</dbReference>
<comment type="catalytic activity">
    <reaction evidence="7">
        <text>L-threonyl-[protein] + ATP = O-phospho-L-threonyl-[protein] + ADP + H(+)</text>
        <dbReference type="Rhea" id="RHEA:46608"/>
        <dbReference type="Rhea" id="RHEA-COMP:11060"/>
        <dbReference type="Rhea" id="RHEA-COMP:11605"/>
        <dbReference type="ChEBI" id="CHEBI:15378"/>
        <dbReference type="ChEBI" id="CHEBI:30013"/>
        <dbReference type="ChEBI" id="CHEBI:30616"/>
        <dbReference type="ChEBI" id="CHEBI:61977"/>
        <dbReference type="ChEBI" id="CHEBI:456216"/>
        <dbReference type="EC" id="2.7.11.1"/>
    </reaction>
</comment>
<keyword evidence="3" id="KW-0808">Transferase</keyword>
<dbReference type="PANTHER" id="PTHR43671">
    <property type="entry name" value="SERINE/THREONINE-PROTEIN KINASE NEK"/>
    <property type="match status" value="1"/>
</dbReference>
<gene>
    <name evidence="11" type="ORF">BE17_03610</name>
</gene>
<evidence type="ECO:0000313" key="11">
    <source>
        <dbReference type="EMBL" id="KYF93742.1"/>
    </source>
</evidence>
<keyword evidence="5" id="KW-0418">Kinase</keyword>
<keyword evidence="6" id="KW-0067">ATP-binding</keyword>
<evidence type="ECO:0000256" key="4">
    <source>
        <dbReference type="ARBA" id="ARBA00022741"/>
    </source>
</evidence>
<evidence type="ECO:0000256" key="7">
    <source>
        <dbReference type="ARBA" id="ARBA00047899"/>
    </source>
</evidence>
<feature type="compositionally biased region" description="Basic and acidic residues" evidence="9">
    <location>
        <begin position="297"/>
        <end position="307"/>
    </location>
</feature>
<feature type="region of interest" description="Disordered" evidence="9">
    <location>
        <begin position="283"/>
        <end position="352"/>
    </location>
</feature>
<dbReference type="InterPro" id="IPR011009">
    <property type="entry name" value="Kinase-like_dom_sf"/>
</dbReference>
<dbReference type="GO" id="GO:0004674">
    <property type="term" value="F:protein serine/threonine kinase activity"/>
    <property type="evidence" value="ECO:0007669"/>
    <property type="project" value="UniProtKB-KW"/>
</dbReference>
<evidence type="ECO:0000256" key="6">
    <source>
        <dbReference type="ARBA" id="ARBA00022840"/>
    </source>
</evidence>
<dbReference type="Proteomes" id="UP000075635">
    <property type="component" value="Unassembled WGS sequence"/>
</dbReference>